<comment type="similarity">
    <text evidence="3">Belongs to the secreted LysM effector family.</text>
</comment>
<organism evidence="5 6">
    <name type="scientific">Pyricularia oryzae</name>
    <name type="common">Rice blast fungus</name>
    <name type="synonym">Magnaporthe oryzae</name>
    <dbReference type="NCBI Taxonomy" id="318829"/>
    <lineage>
        <taxon>Eukaryota</taxon>
        <taxon>Fungi</taxon>
        <taxon>Dikarya</taxon>
        <taxon>Ascomycota</taxon>
        <taxon>Pezizomycotina</taxon>
        <taxon>Sordariomycetes</taxon>
        <taxon>Sordariomycetidae</taxon>
        <taxon>Magnaporthales</taxon>
        <taxon>Pyriculariaceae</taxon>
        <taxon>Pyricularia</taxon>
    </lineage>
</organism>
<protein>
    <recommendedName>
        <fullName evidence="4">LysM domain-containing protein</fullName>
    </recommendedName>
</protein>
<keyword evidence="2" id="KW-0843">Virulence</keyword>
<feature type="domain" description="LysM" evidence="4">
    <location>
        <begin position="146"/>
        <end position="192"/>
    </location>
</feature>
<dbReference type="Proteomes" id="UP000294847">
    <property type="component" value="Chromosome 6"/>
</dbReference>
<dbReference type="CDD" id="cd00118">
    <property type="entry name" value="LysM"/>
    <property type="match status" value="1"/>
</dbReference>
<evidence type="ECO:0000256" key="2">
    <source>
        <dbReference type="ARBA" id="ARBA00023026"/>
    </source>
</evidence>
<evidence type="ECO:0000256" key="1">
    <source>
        <dbReference type="ARBA" id="ARBA00022669"/>
    </source>
</evidence>
<sequence length="320" mass="34661">MLSLLSTQLAGLELLQDGLSAVDFYDAVPCGLGDTCQSISQSQGVTTAWLLCDNGLPAFCADFPTSSSLCIQNRYALYTVKANDTCLGIASSRSLAQVQLTTWNPILGNLCRSVNNSIGDPICMSPPGEPHYTVPPYPNTTTNCALYHFVVAGEYYNKLVGKYSISLPDFMFLNPHVNAGCTNLWKDTSYCVKAIGSIDEYLGHPDYVSRTTYATVPYGSLARSRSASQLARSPRLATGTNPSLPGNSISCAPQPGYRYCMAQWDGASFTKSPKPIETPTLLPIRESATPECKAYQSVITGFTRQSVLDRNCITIAQFYA</sequence>
<dbReference type="InterPro" id="IPR018392">
    <property type="entry name" value="LysM"/>
</dbReference>
<evidence type="ECO:0000313" key="5">
    <source>
        <dbReference type="EMBL" id="QBZ63954.1"/>
    </source>
</evidence>
<evidence type="ECO:0000313" key="6">
    <source>
        <dbReference type="Proteomes" id="UP000294847"/>
    </source>
</evidence>
<keyword evidence="1" id="KW-0147">Chitin-binding</keyword>
<dbReference type="InterPro" id="IPR036779">
    <property type="entry name" value="LysM_dom_sf"/>
</dbReference>
<dbReference type="PANTHER" id="PTHR34997:SF21">
    <property type="entry name" value="LYSM DOMAIN-CONTAINING PROTEIN"/>
    <property type="match status" value="1"/>
</dbReference>
<dbReference type="Gene3D" id="3.10.350.10">
    <property type="entry name" value="LysM domain"/>
    <property type="match status" value="2"/>
</dbReference>
<dbReference type="Pfam" id="PF01476">
    <property type="entry name" value="LysM"/>
    <property type="match status" value="2"/>
</dbReference>
<evidence type="ECO:0000259" key="4">
    <source>
        <dbReference type="PROSITE" id="PS51782"/>
    </source>
</evidence>
<evidence type="ECO:0000256" key="3">
    <source>
        <dbReference type="ARBA" id="ARBA00044955"/>
    </source>
</evidence>
<dbReference type="PANTHER" id="PTHR34997">
    <property type="entry name" value="AM15"/>
    <property type="match status" value="1"/>
</dbReference>
<proteinExistence type="inferred from homology"/>
<dbReference type="EMBL" id="CP034209">
    <property type="protein sequence ID" value="QBZ63954.1"/>
    <property type="molecule type" value="Genomic_DNA"/>
</dbReference>
<gene>
    <name evidence="5" type="ORF">PoMZ_05645</name>
</gene>
<name>A0A4P7NNQ8_PYROR</name>
<accession>A0A4P7NNQ8</accession>
<reference evidence="5 6" key="1">
    <citation type="journal article" date="2019" name="Mol. Biol. Evol.">
        <title>Blast fungal genomes show frequent chromosomal changes, gene gains and losses, and effector gene turnover.</title>
        <authorList>
            <person name="Gomez Luciano L.B."/>
            <person name="Jason Tsai I."/>
            <person name="Chuma I."/>
            <person name="Tosa Y."/>
            <person name="Chen Y.H."/>
            <person name="Li J.Y."/>
            <person name="Li M.Y."/>
            <person name="Jade Lu M.Y."/>
            <person name="Nakayashiki H."/>
            <person name="Li W.H."/>
        </authorList>
    </citation>
    <scope>NUCLEOTIDE SEQUENCE [LARGE SCALE GENOMIC DNA]</scope>
    <source>
        <strain evidence="5">MZ5-1-6</strain>
    </source>
</reference>
<dbReference type="AlphaFoldDB" id="A0A4P7NNQ8"/>
<dbReference type="InterPro" id="IPR052210">
    <property type="entry name" value="LysM1-like"/>
</dbReference>
<dbReference type="GO" id="GO:0008061">
    <property type="term" value="F:chitin binding"/>
    <property type="evidence" value="ECO:0007669"/>
    <property type="project" value="UniProtKB-KW"/>
</dbReference>
<dbReference type="PROSITE" id="PS51782">
    <property type="entry name" value="LYSM"/>
    <property type="match status" value="1"/>
</dbReference>